<dbReference type="AlphaFoldDB" id="A0A9J5XGR9"/>
<accession>A0A9J5XGR9</accession>
<comment type="caution">
    <text evidence="1">The sequence shown here is derived from an EMBL/GenBank/DDBJ whole genome shotgun (WGS) entry which is preliminary data.</text>
</comment>
<reference evidence="1 2" key="1">
    <citation type="submission" date="2020-09" db="EMBL/GenBank/DDBJ databases">
        <title>De no assembly of potato wild relative species, Solanum commersonii.</title>
        <authorList>
            <person name="Cho K."/>
        </authorList>
    </citation>
    <scope>NUCLEOTIDE SEQUENCE [LARGE SCALE GENOMIC DNA]</scope>
    <source>
        <strain evidence="1">LZ3.2</strain>
        <tissue evidence="1">Leaf</tissue>
    </source>
</reference>
<evidence type="ECO:0000313" key="1">
    <source>
        <dbReference type="EMBL" id="KAG5586104.1"/>
    </source>
</evidence>
<sequence>LNEQDIVLEEIRENVDVLTQMSGSHSRSIQLIETLLGHALPQLHPNEQLGSPSCTRFNPKNEIDKLKIQLANHENGWRSHYCPPFGPLDKLEAL</sequence>
<dbReference type="EMBL" id="JACXVP010000009">
    <property type="protein sequence ID" value="KAG5586104.1"/>
    <property type="molecule type" value="Genomic_DNA"/>
</dbReference>
<name>A0A9J5XGR9_SOLCO</name>
<evidence type="ECO:0000313" key="2">
    <source>
        <dbReference type="Proteomes" id="UP000824120"/>
    </source>
</evidence>
<protein>
    <submittedName>
        <fullName evidence="1">Uncharacterized protein</fullName>
    </submittedName>
</protein>
<feature type="non-terminal residue" evidence="1">
    <location>
        <position position="1"/>
    </location>
</feature>
<proteinExistence type="predicted"/>
<gene>
    <name evidence="1" type="ORF">H5410_046538</name>
</gene>
<organism evidence="1 2">
    <name type="scientific">Solanum commersonii</name>
    <name type="common">Commerson's wild potato</name>
    <name type="synonym">Commerson's nightshade</name>
    <dbReference type="NCBI Taxonomy" id="4109"/>
    <lineage>
        <taxon>Eukaryota</taxon>
        <taxon>Viridiplantae</taxon>
        <taxon>Streptophyta</taxon>
        <taxon>Embryophyta</taxon>
        <taxon>Tracheophyta</taxon>
        <taxon>Spermatophyta</taxon>
        <taxon>Magnoliopsida</taxon>
        <taxon>eudicotyledons</taxon>
        <taxon>Gunneridae</taxon>
        <taxon>Pentapetalae</taxon>
        <taxon>asterids</taxon>
        <taxon>lamiids</taxon>
        <taxon>Solanales</taxon>
        <taxon>Solanaceae</taxon>
        <taxon>Solanoideae</taxon>
        <taxon>Solaneae</taxon>
        <taxon>Solanum</taxon>
    </lineage>
</organism>
<keyword evidence="2" id="KW-1185">Reference proteome</keyword>
<dbReference type="Proteomes" id="UP000824120">
    <property type="component" value="Chromosome 9"/>
</dbReference>